<dbReference type="AlphaFoldDB" id="A0A1H8LA54"/>
<sequence length="116" mass="13635">MWWLLVLIVALMLFAKLDDVIELFKSKNPHYQHEKEKEQIEHQEERIAIRKQLNEARGLSCRIMSNQLIYISADTDINAKVIAVDDDWVELETTKKKKKIRLYLKVADITSVAKLL</sequence>
<proteinExistence type="predicted"/>
<dbReference type="RefSeq" id="WP_091495959.1">
    <property type="nucleotide sequence ID" value="NZ_FODJ01000003.1"/>
</dbReference>
<gene>
    <name evidence="1" type="ORF">SAMN04488134_103139</name>
</gene>
<dbReference type="EMBL" id="FODJ01000003">
    <property type="protein sequence ID" value="SEO01993.1"/>
    <property type="molecule type" value="Genomic_DNA"/>
</dbReference>
<accession>A0A1H8LA54</accession>
<dbReference type="OrthoDB" id="9984581at2"/>
<reference evidence="1 2" key="1">
    <citation type="submission" date="2016-10" db="EMBL/GenBank/DDBJ databases">
        <authorList>
            <person name="de Groot N.N."/>
        </authorList>
    </citation>
    <scope>NUCLEOTIDE SEQUENCE [LARGE SCALE GENOMIC DNA]</scope>
    <source>
        <strain evidence="1 2">CGMCC 1.10434</strain>
    </source>
</reference>
<dbReference type="Proteomes" id="UP000199300">
    <property type="component" value="Unassembled WGS sequence"/>
</dbReference>
<dbReference type="STRING" id="872970.SAMN04488134_103139"/>
<name>A0A1H8LA54_9BACI</name>
<evidence type="ECO:0000313" key="1">
    <source>
        <dbReference type="EMBL" id="SEO01993.1"/>
    </source>
</evidence>
<evidence type="ECO:0000313" key="2">
    <source>
        <dbReference type="Proteomes" id="UP000199300"/>
    </source>
</evidence>
<keyword evidence="2" id="KW-1185">Reference proteome</keyword>
<protein>
    <submittedName>
        <fullName evidence="1">Uncharacterized protein</fullName>
    </submittedName>
</protein>
<organism evidence="1 2">
    <name type="scientific">Amphibacillus marinus</name>
    <dbReference type="NCBI Taxonomy" id="872970"/>
    <lineage>
        <taxon>Bacteria</taxon>
        <taxon>Bacillati</taxon>
        <taxon>Bacillota</taxon>
        <taxon>Bacilli</taxon>
        <taxon>Bacillales</taxon>
        <taxon>Bacillaceae</taxon>
        <taxon>Amphibacillus</taxon>
    </lineage>
</organism>